<name>A0A2H0VFP1_9BACT</name>
<accession>A0A2H0VFP1</accession>
<protein>
    <submittedName>
        <fullName evidence="1">Uncharacterized protein</fullName>
    </submittedName>
</protein>
<comment type="caution">
    <text evidence="1">The sequence shown here is derived from an EMBL/GenBank/DDBJ whole genome shotgun (WGS) entry which is preliminary data.</text>
</comment>
<dbReference type="AlphaFoldDB" id="A0A2H0VFP1"/>
<proteinExistence type="predicted"/>
<sequence length="109" mass="13136">MAISICTLKSKLKGAFIVQDIPENVELGSQLYWEYRLRNELNSRWNRVANHLVALKKRMYEQRCDDGCILGIWHWLVNQWGESLLRRRNACEERIRILEHQIWIKGERE</sequence>
<dbReference type="Proteomes" id="UP000231466">
    <property type="component" value="Unassembled WGS sequence"/>
</dbReference>
<evidence type="ECO:0000313" key="1">
    <source>
        <dbReference type="EMBL" id="PIR97906.1"/>
    </source>
</evidence>
<gene>
    <name evidence="1" type="ORF">COT89_02440</name>
</gene>
<dbReference type="EMBL" id="PFAH01000008">
    <property type="protein sequence ID" value="PIR97906.1"/>
    <property type="molecule type" value="Genomic_DNA"/>
</dbReference>
<reference evidence="2" key="1">
    <citation type="submission" date="2017-09" db="EMBL/GenBank/DDBJ databases">
        <title>Depth-based differentiation of microbial function through sediment-hosted aquifers and enrichment of novel symbionts in the deep terrestrial subsurface.</title>
        <authorList>
            <person name="Probst A.J."/>
            <person name="Ladd B."/>
            <person name="Jarett J.K."/>
            <person name="Geller-Mcgrath D.E."/>
            <person name="Sieber C.M.K."/>
            <person name="Emerson J.B."/>
            <person name="Anantharaman K."/>
            <person name="Thomas B.C."/>
            <person name="Malmstrom R."/>
            <person name="Stieglmeier M."/>
            <person name="Klingl A."/>
            <person name="Woyke T."/>
            <person name="Ryan C.M."/>
            <person name="Banfield J.F."/>
        </authorList>
    </citation>
    <scope>NUCLEOTIDE SEQUENCE [LARGE SCALE GENOMIC DNA]</scope>
</reference>
<evidence type="ECO:0000313" key="2">
    <source>
        <dbReference type="Proteomes" id="UP000231466"/>
    </source>
</evidence>
<organism evidence="1 2">
    <name type="scientific">Candidatus Colwellbacteria bacterium CG10_big_fil_rev_8_21_14_0_10_42_22</name>
    <dbReference type="NCBI Taxonomy" id="1974540"/>
    <lineage>
        <taxon>Bacteria</taxon>
        <taxon>Candidatus Colwelliibacteriota</taxon>
    </lineage>
</organism>